<accession>A0A8J1U9H5</accession>
<evidence type="ECO:0000256" key="5">
    <source>
        <dbReference type="ARBA" id="ARBA00022598"/>
    </source>
</evidence>
<proteinExistence type="inferred from homology"/>
<reference evidence="13" key="1">
    <citation type="submission" date="2022-03" db="EMBL/GenBank/DDBJ databases">
        <authorList>
            <person name="Martin C."/>
        </authorList>
    </citation>
    <scope>NUCLEOTIDE SEQUENCE</scope>
</reference>
<dbReference type="InterPro" id="IPR002300">
    <property type="entry name" value="aa-tRNA-synth_Ia"/>
</dbReference>
<dbReference type="SUPFAM" id="SSF50677">
    <property type="entry name" value="ValRS/IleRS/LeuRS editing domain"/>
    <property type="match status" value="1"/>
</dbReference>
<keyword evidence="14" id="KW-1185">Reference proteome</keyword>
<dbReference type="InterPro" id="IPR014729">
    <property type="entry name" value="Rossmann-like_a/b/a_fold"/>
</dbReference>
<dbReference type="InterPro" id="IPR002303">
    <property type="entry name" value="Valyl-tRNA_ligase"/>
</dbReference>
<keyword evidence="6" id="KW-0547">Nucleotide-binding</keyword>
<dbReference type="OrthoDB" id="629407at2759"/>
<protein>
    <recommendedName>
        <fullName evidence="11">Valine--tRNA ligase, mitochondrial</fullName>
        <ecNumber evidence="3">6.1.1.9</ecNumber>
    </recommendedName>
    <alternativeName>
        <fullName evidence="10">Valyl-tRNA synthetase</fullName>
    </alternativeName>
</protein>
<dbReference type="GO" id="GO:0006438">
    <property type="term" value="P:valyl-tRNA aminoacylation"/>
    <property type="evidence" value="ECO:0007669"/>
    <property type="project" value="InterPro"/>
</dbReference>
<evidence type="ECO:0000313" key="14">
    <source>
        <dbReference type="Proteomes" id="UP000749559"/>
    </source>
</evidence>
<evidence type="ECO:0000256" key="12">
    <source>
        <dbReference type="ARBA" id="ARBA00047552"/>
    </source>
</evidence>
<evidence type="ECO:0000256" key="8">
    <source>
        <dbReference type="ARBA" id="ARBA00022917"/>
    </source>
</evidence>
<dbReference type="GO" id="GO:0004832">
    <property type="term" value="F:valine-tRNA ligase activity"/>
    <property type="evidence" value="ECO:0007669"/>
    <property type="project" value="UniProtKB-EC"/>
</dbReference>
<dbReference type="Gene3D" id="2.170.220.10">
    <property type="match status" value="1"/>
</dbReference>
<dbReference type="Pfam" id="PF00133">
    <property type="entry name" value="tRNA-synt_1"/>
    <property type="match status" value="1"/>
</dbReference>
<dbReference type="NCBIfam" id="TIGR00422">
    <property type="entry name" value="valS"/>
    <property type="match status" value="1"/>
</dbReference>
<feature type="non-terminal residue" evidence="13">
    <location>
        <position position="799"/>
    </location>
</feature>
<gene>
    <name evidence="13" type="ORF">OFUS_LOCUS1508</name>
</gene>
<dbReference type="GO" id="GO:0002161">
    <property type="term" value="F:aminoacyl-tRNA deacylase activity"/>
    <property type="evidence" value="ECO:0007669"/>
    <property type="project" value="InterPro"/>
</dbReference>
<dbReference type="InterPro" id="IPR033705">
    <property type="entry name" value="Anticodon_Ia_Val"/>
</dbReference>
<evidence type="ECO:0000256" key="9">
    <source>
        <dbReference type="ARBA" id="ARBA00023146"/>
    </source>
</evidence>
<dbReference type="Proteomes" id="UP000749559">
    <property type="component" value="Unassembled WGS sequence"/>
</dbReference>
<dbReference type="PANTHER" id="PTHR11946">
    <property type="entry name" value="VALYL-TRNA SYNTHETASES"/>
    <property type="match status" value="1"/>
</dbReference>
<evidence type="ECO:0000256" key="2">
    <source>
        <dbReference type="ARBA" id="ARBA00005594"/>
    </source>
</evidence>
<keyword evidence="9" id="KW-0030">Aminoacyl-tRNA synthetase</keyword>
<evidence type="ECO:0000256" key="1">
    <source>
        <dbReference type="ARBA" id="ARBA00004173"/>
    </source>
</evidence>
<dbReference type="InterPro" id="IPR013155">
    <property type="entry name" value="M/V/L/I-tRNA-synth_anticd-bd"/>
</dbReference>
<dbReference type="GO" id="GO:0005739">
    <property type="term" value="C:mitochondrion"/>
    <property type="evidence" value="ECO:0007669"/>
    <property type="project" value="UniProtKB-SubCell"/>
</dbReference>
<keyword evidence="7" id="KW-0067">ATP-binding</keyword>
<dbReference type="AlphaFoldDB" id="A0A8J1U9H5"/>
<dbReference type="Gene3D" id="3.40.50.620">
    <property type="entry name" value="HUPs"/>
    <property type="match status" value="2"/>
</dbReference>
<comment type="similarity">
    <text evidence="2">Belongs to the class-I aminoacyl-tRNA synthetase family.</text>
</comment>
<dbReference type="FunFam" id="3.40.50.620:FF:000078">
    <property type="entry name" value="Valine--tRNA ligase, mitochondrial"/>
    <property type="match status" value="1"/>
</dbReference>
<dbReference type="PRINTS" id="PR00986">
    <property type="entry name" value="TRNASYNTHVAL"/>
</dbReference>
<dbReference type="InterPro" id="IPR009008">
    <property type="entry name" value="Val/Leu/Ile-tRNA-synth_edit"/>
</dbReference>
<comment type="subcellular location">
    <subcellularLocation>
        <location evidence="1">Mitochondrion</location>
    </subcellularLocation>
</comment>
<keyword evidence="4" id="KW-0963">Cytoplasm</keyword>
<keyword evidence="8" id="KW-0648">Protein biosynthesis</keyword>
<evidence type="ECO:0000256" key="6">
    <source>
        <dbReference type="ARBA" id="ARBA00022741"/>
    </source>
</evidence>
<dbReference type="GO" id="GO:0005829">
    <property type="term" value="C:cytosol"/>
    <property type="evidence" value="ECO:0007669"/>
    <property type="project" value="TreeGrafter"/>
</dbReference>
<comment type="catalytic activity">
    <reaction evidence="12">
        <text>tRNA(Val) + L-valine + ATP = L-valyl-tRNA(Val) + AMP + diphosphate</text>
        <dbReference type="Rhea" id="RHEA:10704"/>
        <dbReference type="Rhea" id="RHEA-COMP:9672"/>
        <dbReference type="Rhea" id="RHEA-COMP:9708"/>
        <dbReference type="ChEBI" id="CHEBI:30616"/>
        <dbReference type="ChEBI" id="CHEBI:33019"/>
        <dbReference type="ChEBI" id="CHEBI:57762"/>
        <dbReference type="ChEBI" id="CHEBI:78442"/>
        <dbReference type="ChEBI" id="CHEBI:78537"/>
        <dbReference type="ChEBI" id="CHEBI:456215"/>
        <dbReference type="EC" id="6.1.1.9"/>
    </reaction>
</comment>
<evidence type="ECO:0000256" key="10">
    <source>
        <dbReference type="ARBA" id="ARBA00029936"/>
    </source>
</evidence>
<dbReference type="SUPFAM" id="SSF47323">
    <property type="entry name" value="Anticodon-binding domain of a subclass of class I aminoacyl-tRNA synthetases"/>
    <property type="match status" value="1"/>
</dbReference>
<keyword evidence="5" id="KW-0436">Ligase</keyword>
<dbReference type="EC" id="6.1.1.9" evidence="3"/>
<evidence type="ECO:0000256" key="4">
    <source>
        <dbReference type="ARBA" id="ARBA00022490"/>
    </source>
</evidence>
<dbReference type="EMBL" id="CAIIXF020000001">
    <property type="protein sequence ID" value="CAH1773981.1"/>
    <property type="molecule type" value="Genomic_DNA"/>
</dbReference>
<dbReference type="FunFam" id="3.90.740.10:FF:000005">
    <property type="entry name" value="Valine--tRNA ligase, mitochondrial"/>
    <property type="match status" value="1"/>
</dbReference>
<dbReference type="Pfam" id="PF08264">
    <property type="entry name" value="Anticodon_1"/>
    <property type="match status" value="1"/>
</dbReference>
<evidence type="ECO:0000256" key="11">
    <source>
        <dbReference type="ARBA" id="ARBA00040837"/>
    </source>
</evidence>
<dbReference type="Gene3D" id="3.90.740.10">
    <property type="entry name" value="Valyl/Leucyl/Isoleucyl-tRNA synthetase, editing domain"/>
    <property type="match status" value="1"/>
</dbReference>
<comment type="caution">
    <text evidence="13">The sequence shown here is derived from an EMBL/GenBank/DDBJ whole genome shotgun (WGS) entry which is preliminary data.</text>
</comment>
<dbReference type="Gene3D" id="1.10.730.10">
    <property type="entry name" value="Isoleucyl-tRNA Synthetase, Domain 1"/>
    <property type="match status" value="1"/>
</dbReference>
<evidence type="ECO:0000256" key="3">
    <source>
        <dbReference type="ARBA" id="ARBA00013169"/>
    </source>
</evidence>
<evidence type="ECO:0000313" key="13">
    <source>
        <dbReference type="EMBL" id="CAH1773981.1"/>
    </source>
</evidence>
<dbReference type="GO" id="GO:0005524">
    <property type="term" value="F:ATP binding"/>
    <property type="evidence" value="ECO:0007669"/>
    <property type="project" value="UniProtKB-KW"/>
</dbReference>
<organism evidence="13 14">
    <name type="scientific">Owenia fusiformis</name>
    <name type="common">Polychaete worm</name>
    <dbReference type="NCBI Taxonomy" id="6347"/>
    <lineage>
        <taxon>Eukaryota</taxon>
        <taxon>Metazoa</taxon>
        <taxon>Spiralia</taxon>
        <taxon>Lophotrochozoa</taxon>
        <taxon>Annelida</taxon>
        <taxon>Polychaeta</taxon>
        <taxon>Sedentaria</taxon>
        <taxon>Canalipalpata</taxon>
        <taxon>Sabellida</taxon>
        <taxon>Oweniida</taxon>
        <taxon>Oweniidae</taxon>
        <taxon>Owenia</taxon>
    </lineage>
</organism>
<sequence>AVTEAFVRLHDQGLIYRSNRLVNWSCSLKSAISDIEVDIIELEGKTKLKVPGYNSKLEFGTLTHFAYPVDTSSEEIVVATTRLETMLGDTAVAVHPDDNRYKHLHGTHVRHPFLDKLLPVVCDSQIDMAFGTGAVKITPAHDSNDFDLGKRHALPSINILDDDGKMNKNCGEFSDMKRFEARYRVANALKELGLLKEIRSHPMSLPVCSRSGDIIEPRLKPQWYVDCNNMAKNAVEAIETKELKLYPEFYEKVWNEWLKNIKDWCISRQLWWGHRVPAYRICKTPQDDDEVVWVAGRDINEALEKASELTGLAPDEITLQQDEDVLDTWFSSALFPFSVFGWPQQTPDLQRFYPTDLLETGRDILFFWVARMVMLGEHLTGKLPFKQVLLHCILRDAHGRKMSKSLGNVIDPMHVIQGATLQTLNSSIKNSNLDPDEVAIAIKGQQIDFPKGIPECGADVLRFTLCSYNFKSDFINMNVTHAESYKRFNNKIWQAFRYVTNNLGLEFQPDDKFQLTGNESSMDLWVLSRLSNLVHVAEACFNTYDLHLVTRAIYLFWWTDFCDIYLEYTKSTFLSEDPVEIATKRKILYHCVQTCLCVLHPFMPFITEELFQRLPRQSSTTDSICIMPYPRPEEFMLSNAKVESEVEDVRAIMNTIMSIRKDFNVSWKLSPNVTLTCSQSSGDLDEYRGFIQQFTKCQLNNNDSVNEGSVSRECGKYTINVQLKGMVQTSDLIHSITQKLDKLQLKVVKLTEQNDKRKKKSRLDTEEANLQYQEKVNDIKTQMASLNSILEQTRQMEDN</sequence>
<evidence type="ECO:0000256" key="7">
    <source>
        <dbReference type="ARBA" id="ARBA00022840"/>
    </source>
</evidence>
<name>A0A8J1U9H5_OWEFU</name>
<dbReference type="FunFam" id="1.10.730.10:FF:000009">
    <property type="entry name" value="Valine--tRNA ligase, mitochondrial"/>
    <property type="match status" value="1"/>
</dbReference>
<dbReference type="InterPro" id="IPR009080">
    <property type="entry name" value="tRNAsynth_Ia_anticodon-bd"/>
</dbReference>
<dbReference type="NCBIfam" id="NF004349">
    <property type="entry name" value="PRK05729.1"/>
    <property type="match status" value="1"/>
</dbReference>
<dbReference type="SUPFAM" id="SSF52374">
    <property type="entry name" value="Nucleotidylyl transferase"/>
    <property type="match status" value="1"/>
</dbReference>
<dbReference type="CDD" id="cd07962">
    <property type="entry name" value="Anticodon_Ia_Val"/>
    <property type="match status" value="1"/>
</dbReference>
<dbReference type="PANTHER" id="PTHR11946:SF109">
    <property type="entry name" value="VALINE--TRNA LIGASE"/>
    <property type="match status" value="1"/>
</dbReference>